<dbReference type="InterPro" id="IPR013635">
    <property type="entry name" value="Ice2"/>
</dbReference>
<name>A0A9N8ZB77_9GLOM</name>
<dbReference type="GO" id="GO:0005789">
    <property type="term" value="C:endoplasmic reticulum membrane"/>
    <property type="evidence" value="ECO:0007669"/>
    <property type="project" value="TreeGrafter"/>
</dbReference>
<feature type="transmembrane region" description="Helical" evidence="1">
    <location>
        <begin position="288"/>
        <end position="310"/>
    </location>
</feature>
<feature type="transmembrane region" description="Helical" evidence="1">
    <location>
        <begin position="173"/>
        <end position="193"/>
    </location>
</feature>
<feature type="transmembrane region" description="Helical" evidence="1">
    <location>
        <begin position="110"/>
        <end position="132"/>
    </location>
</feature>
<dbReference type="GO" id="GO:0032541">
    <property type="term" value="C:cortical endoplasmic reticulum"/>
    <property type="evidence" value="ECO:0007669"/>
    <property type="project" value="TreeGrafter"/>
</dbReference>
<evidence type="ECO:0000313" key="3">
    <source>
        <dbReference type="Proteomes" id="UP000789342"/>
    </source>
</evidence>
<evidence type="ECO:0000256" key="1">
    <source>
        <dbReference type="SAM" id="Phobius"/>
    </source>
</evidence>
<dbReference type="OrthoDB" id="5577218at2759"/>
<keyword evidence="1" id="KW-0812">Transmembrane</keyword>
<dbReference type="Proteomes" id="UP000789342">
    <property type="component" value="Unassembled WGS sequence"/>
</dbReference>
<dbReference type="PANTHER" id="PTHR31726">
    <property type="entry name" value="PROTEIN ICE2"/>
    <property type="match status" value="1"/>
</dbReference>
<keyword evidence="1" id="KW-1133">Transmembrane helix</keyword>
<reference evidence="2" key="1">
    <citation type="submission" date="2021-06" db="EMBL/GenBank/DDBJ databases">
        <authorList>
            <person name="Kallberg Y."/>
            <person name="Tangrot J."/>
            <person name="Rosling A."/>
        </authorList>
    </citation>
    <scope>NUCLEOTIDE SEQUENCE</scope>
    <source>
        <strain evidence="2">CL551</strain>
    </source>
</reference>
<dbReference type="GO" id="GO:0048309">
    <property type="term" value="P:endoplasmic reticulum inheritance"/>
    <property type="evidence" value="ECO:0007669"/>
    <property type="project" value="TreeGrafter"/>
</dbReference>
<organism evidence="2 3">
    <name type="scientific">Acaulospora morrowiae</name>
    <dbReference type="NCBI Taxonomy" id="94023"/>
    <lineage>
        <taxon>Eukaryota</taxon>
        <taxon>Fungi</taxon>
        <taxon>Fungi incertae sedis</taxon>
        <taxon>Mucoromycota</taxon>
        <taxon>Glomeromycotina</taxon>
        <taxon>Glomeromycetes</taxon>
        <taxon>Diversisporales</taxon>
        <taxon>Acaulosporaceae</taxon>
        <taxon>Acaulospora</taxon>
    </lineage>
</organism>
<feature type="non-terminal residue" evidence="2">
    <location>
        <position position="333"/>
    </location>
</feature>
<evidence type="ECO:0000313" key="2">
    <source>
        <dbReference type="EMBL" id="CAG8486806.1"/>
    </source>
</evidence>
<sequence length="333" mass="37995">RKRQNTYELAEIRTFTKYEAFDVGGRATGLALSFALFFYYIVLGLAKVIWWKREGLGWIVPQLLTLSQPFMIPYLLFHSFRLTYSSMVEDKIEELPSILRFYEGLLEYSAPLFIIIEGTATALVVVVCRSAVKRMVDKNEVLEVHFLIGSILIYAASFYFLYTIYSLPGMDPVTATLIGSFMTLTIVVTYSLFANSNKGLITDMALLFAYNIYCIYMLSFKWNQEKNVGSTILVVETKTQFLPFDVFQNFNIVSFGESLYNIDSKTLVKGCVDFFGNIRSVTAIQKALSLQVFISLVYRASVILIAFYFVNKTLDSRDVKVQLNEEERVGIPC</sequence>
<accession>A0A9N8ZB77</accession>
<dbReference type="EMBL" id="CAJVPV010001113">
    <property type="protein sequence ID" value="CAG8486806.1"/>
    <property type="molecule type" value="Genomic_DNA"/>
</dbReference>
<comment type="caution">
    <text evidence="2">The sequence shown here is derived from an EMBL/GenBank/DDBJ whole genome shotgun (WGS) entry which is preliminary data.</text>
</comment>
<feature type="transmembrane region" description="Helical" evidence="1">
    <location>
        <begin position="58"/>
        <end position="77"/>
    </location>
</feature>
<dbReference type="GO" id="GO:0000921">
    <property type="term" value="P:septin ring assembly"/>
    <property type="evidence" value="ECO:0007669"/>
    <property type="project" value="TreeGrafter"/>
</dbReference>
<protein>
    <submittedName>
        <fullName evidence="2">16796_t:CDS:1</fullName>
    </submittedName>
</protein>
<dbReference type="GO" id="GO:0097038">
    <property type="term" value="C:perinuclear endoplasmic reticulum"/>
    <property type="evidence" value="ECO:0007669"/>
    <property type="project" value="TreeGrafter"/>
</dbReference>
<proteinExistence type="predicted"/>
<dbReference type="Pfam" id="PF08426">
    <property type="entry name" value="ICE2"/>
    <property type="match status" value="1"/>
</dbReference>
<feature type="transmembrane region" description="Helical" evidence="1">
    <location>
        <begin position="144"/>
        <end position="167"/>
    </location>
</feature>
<keyword evidence="3" id="KW-1185">Reference proteome</keyword>
<dbReference type="PANTHER" id="PTHR31726:SF2">
    <property type="entry name" value="PROTEIN ICE2"/>
    <property type="match status" value="1"/>
</dbReference>
<gene>
    <name evidence="2" type="ORF">AMORRO_LOCUS2584</name>
</gene>
<feature type="transmembrane region" description="Helical" evidence="1">
    <location>
        <begin position="27"/>
        <end position="46"/>
    </location>
</feature>
<keyword evidence="1" id="KW-0472">Membrane</keyword>
<dbReference type="AlphaFoldDB" id="A0A9N8ZB77"/>